<dbReference type="PANTHER" id="PTHR37166:SF1">
    <property type="entry name" value="PROTEIN FLAG"/>
    <property type="match status" value="1"/>
</dbReference>
<keyword evidence="2" id="KW-0282">Flagellum</keyword>
<name>A0ABU2ZQR5_9ALTE</name>
<accession>A0ABU2ZQR5</accession>
<dbReference type="RefSeq" id="WP_311367294.1">
    <property type="nucleotide sequence ID" value="NZ_JAVRHX010000001.1"/>
</dbReference>
<keyword evidence="3" id="KW-1185">Reference proteome</keyword>
<gene>
    <name evidence="2" type="ORF">RM552_02925</name>
</gene>
<dbReference type="InterPro" id="IPR005186">
    <property type="entry name" value="FlaG"/>
</dbReference>
<reference evidence="2 3" key="1">
    <citation type="submission" date="2023-09" db="EMBL/GenBank/DDBJ databases">
        <authorList>
            <person name="Rey-Velasco X."/>
        </authorList>
    </citation>
    <scope>NUCLEOTIDE SEQUENCE [LARGE SCALE GENOMIC DNA]</scope>
    <source>
        <strain evidence="2 3">P117</strain>
    </source>
</reference>
<feature type="region of interest" description="Disordered" evidence="1">
    <location>
        <begin position="51"/>
        <end position="87"/>
    </location>
</feature>
<protein>
    <submittedName>
        <fullName evidence="2">Flagellar protein FlaG</fullName>
    </submittedName>
</protein>
<sequence length="168" mass="18175">MDLVNTKIGQETARNVASTLSSQSFVSSSLVGFASGASQFTKSETPSVAQQVKSAEKVQVNMAEKQQAEDDKKSKANTQSADTLTREETVDLNESLASLSQELQTNGTELSFKLDDSSSQPIVTVMDRESGNVIRQIPSEEMLVFAERMKELESNSTNKTGVVFDGQA</sequence>
<evidence type="ECO:0000313" key="3">
    <source>
        <dbReference type="Proteomes" id="UP001253545"/>
    </source>
</evidence>
<keyword evidence="2" id="KW-0969">Cilium</keyword>
<dbReference type="Gene3D" id="3.30.160.170">
    <property type="entry name" value="FlaG-like"/>
    <property type="match status" value="1"/>
</dbReference>
<dbReference type="SUPFAM" id="SSF160214">
    <property type="entry name" value="FlaG-like"/>
    <property type="match status" value="1"/>
</dbReference>
<dbReference type="PANTHER" id="PTHR37166">
    <property type="entry name" value="PROTEIN FLAG"/>
    <property type="match status" value="1"/>
</dbReference>
<proteinExistence type="predicted"/>
<dbReference type="EMBL" id="JAVRHX010000001">
    <property type="protein sequence ID" value="MDT0593797.1"/>
    <property type="molecule type" value="Genomic_DNA"/>
</dbReference>
<keyword evidence="2" id="KW-0966">Cell projection</keyword>
<evidence type="ECO:0000313" key="2">
    <source>
        <dbReference type="EMBL" id="MDT0593797.1"/>
    </source>
</evidence>
<dbReference type="Pfam" id="PF03646">
    <property type="entry name" value="FlaG"/>
    <property type="match status" value="1"/>
</dbReference>
<dbReference type="InterPro" id="IPR035924">
    <property type="entry name" value="FlaG-like_sf"/>
</dbReference>
<organism evidence="2 3">
    <name type="scientific">Glaciecola petra</name>
    <dbReference type="NCBI Taxonomy" id="3075602"/>
    <lineage>
        <taxon>Bacteria</taxon>
        <taxon>Pseudomonadati</taxon>
        <taxon>Pseudomonadota</taxon>
        <taxon>Gammaproteobacteria</taxon>
        <taxon>Alteromonadales</taxon>
        <taxon>Alteromonadaceae</taxon>
        <taxon>Glaciecola</taxon>
    </lineage>
</organism>
<comment type="caution">
    <text evidence="2">The sequence shown here is derived from an EMBL/GenBank/DDBJ whole genome shotgun (WGS) entry which is preliminary data.</text>
</comment>
<dbReference type="Proteomes" id="UP001253545">
    <property type="component" value="Unassembled WGS sequence"/>
</dbReference>
<evidence type="ECO:0000256" key="1">
    <source>
        <dbReference type="SAM" id="MobiDB-lite"/>
    </source>
</evidence>